<comment type="catalytic activity">
    <reaction evidence="16 17">
        <text>L-tyrosyl-[protein] + ATP = O-phospho-L-tyrosyl-[protein] + ADP + H(+)</text>
        <dbReference type="Rhea" id="RHEA:10596"/>
        <dbReference type="Rhea" id="RHEA-COMP:10136"/>
        <dbReference type="Rhea" id="RHEA-COMP:20101"/>
        <dbReference type="ChEBI" id="CHEBI:15378"/>
        <dbReference type="ChEBI" id="CHEBI:30616"/>
        <dbReference type="ChEBI" id="CHEBI:46858"/>
        <dbReference type="ChEBI" id="CHEBI:61978"/>
        <dbReference type="ChEBI" id="CHEBI:456216"/>
        <dbReference type="EC" id="2.7.10.2"/>
    </reaction>
</comment>
<keyword evidence="12" id="KW-0391">Immunity</keyword>
<dbReference type="Gene3D" id="3.30.200.20">
    <property type="entry name" value="Phosphorylase Kinase, domain 1"/>
    <property type="match status" value="1"/>
</dbReference>
<keyword evidence="7" id="KW-0519">Myristate</keyword>
<dbReference type="InterPro" id="IPR000980">
    <property type="entry name" value="SH2"/>
</dbReference>
<protein>
    <recommendedName>
        <fullName evidence="17">Tyrosine-protein kinase</fullName>
        <ecNumber evidence="17">2.7.10.2</ecNumber>
    </recommendedName>
</protein>
<dbReference type="FunFam" id="1.10.510.10:FF:000216">
    <property type="entry name" value="Tyrosine-protein kinase SYK"/>
    <property type="match status" value="1"/>
</dbReference>
<sequence length="618" mass="70772">MADKVNMLPFFYGNITREESEEYLHQGGMADGMYLLRQSRSYLGGYALSVTCGRQCFHYNIERNLNNSYAIAGGKSHPTPVDVIDYHSQESDGLVCLLKKPYNRPKGMQPKVGPFEDLKEKLIREYVQQTWNLQGTALDQAIISQRPQLEKLIATTAHEKMPWFHGAITREESEPRLQSGSRTNGKFLIRQRDLNGSYALCLLHGGKVMHYRIDRDKMGKLSFPDGKKFDTLWQLVEHYSYKPDGLLRVLTDPCPRPEGNVAIGRPSLPRNHPQGATGGMLSRLKSYTLPIPGKKEKREMPNKTTDNLNPYETRVPNNQGLNNDAMPMDTEVYESPYADPDELRTSTVDRKQLFLEDGELGSGNFGTVLKGIYKMRKTEKPVAVKILKNDDNDPAMRDEMLREASVMQQLDNPYIVRMIGICEAENLMLVMELAELGQLNKFLQKHKQISIKNITELVHQVSMGMKYLEEHNFVHRDLAARNVLLVTQHYAKISDFGLSKMLSDDKNIYEAKSLGKWPLKWYAPECMNLRTFSSKSDVWSFGVLMWEAYSLGQKPYKGMKGNEVIQMIERGERMAAPPNCPPEMYDLMTKCWAYSVNERPGFAVVEPRLRDYYYDIAQ</sequence>
<feature type="active site" description="Proton acceptor" evidence="18">
    <location>
        <position position="477"/>
    </location>
</feature>
<feature type="region of interest" description="Disordered" evidence="22">
    <location>
        <begin position="293"/>
        <end position="323"/>
    </location>
</feature>
<keyword evidence="3" id="KW-1003">Cell membrane</keyword>
<dbReference type="AlphaFoldDB" id="A0A8K1DQ88"/>
<evidence type="ECO:0000256" key="13">
    <source>
        <dbReference type="ARBA" id="ARBA00022999"/>
    </source>
</evidence>
<feature type="region of interest" description="Disordered" evidence="22">
    <location>
        <begin position="260"/>
        <end position="280"/>
    </location>
</feature>
<proteinExistence type="evidence at transcript level"/>
<dbReference type="FunFam" id="3.30.200.20:FF:000185">
    <property type="entry name" value="Tyrosine-protein kinase"/>
    <property type="match status" value="1"/>
</dbReference>
<dbReference type="FunFam" id="3.30.505.10:FF:000031">
    <property type="entry name" value="Tyrosine-protein kinase"/>
    <property type="match status" value="1"/>
</dbReference>
<evidence type="ECO:0000256" key="5">
    <source>
        <dbReference type="ARBA" id="ARBA00022588"/>
    </source>
</evidence>
<name>A0A8K1DQ88_PLEAT</name>
<dbReference type="PANTHER" id="PTHR24418">
    <property type="entry name" value="TYROSINE-PROTEIN KINASE"/>
    <property type="match status" value="1"/>
</dbReference>
<dbReference type="EC" id="2.7.10.2" evidence="17"/>
<evidence type="ECO:0000256" key="18">
    <source>
        <dbReference type="PIRSR" id="PIRSR000604-1"/>
    </source>
</evidence>
<evidence type="ECO:0000256" key="4">
    <source>
        <dbReference type="ARBA" id="ARBA00022490"/>
    </source>
</evidence>
<comment type="subcellular location">
    <subcellularLocation>
        <location evidence="1">Cell membrane</location>
    </subcellularLocation>
    <subcellularLocation>
        <location evidence="2">Cytoplasm</location>
        <location evidence="2">Cytosol</location>
    </subcellularLocation>
</comment>
<organism evidence="25">
    <name type="scientific">Plecoglossus altivelis</name>
    <name type="common">Ayu sweetfish</name>
    <name type="synonym">Salmo altivelis</name>
    <dbReference type="NCBI Taxonomy" id="61084"/>
    <lineage>
        <taxon>Eukaryota</taxon>
        <taxon>Metazoa</taxon>
        <taxon>Chordata</taxon>
        <taxon>Craniata</taxon>
        <taxon>Vertebrata</taxon>
        <taxon>Euteleostomi</taxon>
        <taxon>Actinopterygii</taxon>
        <taxon>Neopterygii</taxon>
        <taxon>Teleostei</taxon>
        <taxon>Stomiati</taxon>
        <taxon>Osmeriformes</taxon>
        <taxon>Plecoglossus</taxon>
    </lineage>
</organism>
<evidence type="ECO:0000256" key="8">
    <source>
        <dbReference type="ARBA" id="ARBA00022737"/>
    </source>
</evidence>
<evidence type="ECO:0000256" key="1">
    <source>
        <dbReference type="ARBA" id="ARBA00004236"/>
    </source>
</evidence>
<dbReference type="PRINTS" id="PR00401">
    <property type="entry name" value="SH2DOMAIN"/>
</dbReference>
<dbReference type="InterPro" id="IPR012234">
    <property type="entry name" value="Tyr_kinase_non-rcpt_SYK/ZAP70"/>
</dbReference>
<evidence type="ECO:0000256" key="12">
    <source>
        <dbReference type="ARBA" id="ARBA00022859"/>
    </source>
</evidence>
<dbReference type="InterPro" id="IPR008266">
    <property type="entry name" value="Tyr_kinase_AS"/>
</dbReference>
<dbReference type="SMART" id="SM00252">
    <property type="entry name" value="SH2"/>
    <property type="match status" value="2"/>
</dbReference>
<dbReference type="PIRSF" id="PIRSF000604">
    <property type="entry name" value="TyrPK_SYK"/>
    <property type="match status" value="1"/>
</dbReference>
<keyword evidence="9 17" id="KW-0547">Nucleotide-binding</keyword>
<dbReference type="InterPro" id="IPR011009">
    <property type="entry name" value="Kinase-like_dom_sf"/>
</dbReference>
<feature type="domain" description="SH2" evidence="23">
    <location>
        <begin position="10"/>
        <end position="102"/>
    </location>
</feature>
<evidence type="ECO:0000313" key="25">
    <source>
        <dbReference type="EMBL" id="QLG00091.1"/>
    </source>
</evidence>
<dbReference type="GO" id="GO:0005524">
    <property type="term" value="F:ATP binding"/>
    <property type="evidence" value="ECO:0007669"/>
    <property type="project" value="UniProtKB-UniRule"/>
</dbReference>
<evidence type="ECO:0000256" key="19">
    <source>
        <dbReference type="PIRSR" id="PIRSR000604-2"/>
    </source>
</evidence>
<dbReference type="GO" id="GO:0004715">
    <property type="term" value="F:non-membrane spanning protein tyrosine kinase activity"/>
    <property type="evidence" value="ECO:0007669"/>
    <property type="project" value="UniProtKB-EC"/>
</dbReference>
<keyword evidence="8" id="KW-0677">Repeat</keyword>
<keyword evidence="4" id="KW-0963">Cytoplasm</keyword>
<keyword evidence="14" id="KW-0472">Membrane</keyword>
<dbReference type="InterPro" id="IPR035838">
    <property type="entry name" value="SYK/ZAP-70_N_SH2"/>
</dbReference>
<dbReference type="GO" id="GO:0005829">
    <property type="term" value="C:cytosol"/>
    <property type="evidence" value="ECO:0007669"/>
    <property type="project" value="UniProtKB-SubCell"/>
</dbReference>
<dbReference type="Pfam" id="PF07714">
    <property type="entry name" value="PK_Tyr_Ser-Thr"/>
    <property type="match status" value="1"/>
</dbReference>
<evidence type="ECO:0000259" key="24">
    <source>
        <dbReference type="PROSITE" id="PS50011"/>
    </source>
</evidence>
<dbReference type="CDD" id="cd10401">
    <property type="entry name" value="SH2_C-SH2_Syk_like"/>
    <property type="match status" value="1"/>
</dbReference>
<dbReference type="PROSITE" id="PS50001">
    <property type="entry name" value="SH2"/>
    <property type="match status" value="2"/>
</dbReference>
<dbReference type="GO" id="GO:0045087">
    <property type="term" value="P:innate immune response"/>
    <property type="evidence" value="ECO:0007669"/>
    <property type="project" value="UniProtKB-KW"/>
</dbReference>
<comment type="similarity">
    <text evidence="17">Belongs to the protein kinase superfamily. Tyr protein kinase family. SYK/ZAP-70 subfamily.</text>
</comment>
<evidence type="ECO:0000256" key="16">
    <source>
        <dbReference type="ARBA" id="ARBA00051245"/>
    </source>
</evidence>
<dbReference type="SUPFAM" id="SSF55550">
    <property type="entry name" value="SH2 domain"/>
    <property type="match status" value="2"/>
</dbReference>
<keyword evidence="13 20" id="KW-0727">SH2 domain</keyword>
<dbReference type="Pfam" id="PF00017">
    <property type="entry name" value="SH2"/>
    <property type="match status" value="2"/>
</dbReference>
<evidence type="ECO:0000256" key="7">
    <source>
        <dbReference type="ARBA" id="ARBA00022707"/>
    </source>
</evidence>
<evidence type="ECO:0000256" key="9">
    <source>
        <dbReference type="ARBA" id="ARBA00022741"/>
    </source>
</evidence>
<dbReference type="FunFam" id="3.30.505.10:FF:000038">
    <property type="entry name" value="Tyrosine-protein kinase"/>
    <property type="match status" value="1"/>
</dbReference>
<dbReference type="InterPro" id="IPR017441">
    <property type="entry name" value="Protein_kinase_ATP_BS"/>
</dbReference>
<dbReference type="PRINTS" id="PR00109">
    <property type="entry name" value="TYRKINASE"/>
</dbReference>
<dbReference type="Gene3D" id="1.10.930.10">
    <property type="entry name" value="Syk Kinase, Chain A, domain 2"/>
    <property type="match status" value="1"/>
</dbReference>
<feature type="compositionally biased region" description="Polar residues" evidence="22">
    <location>
        <begin position="302"/>
        <end position="322"/>
    </location>
</feature>
<dbReference type="SMART" id="SM00219">
    <property type="entry name" value="TyrKc"/>
    <property type="match status" value="1"/>
</dbReference>
<dbReference type="SUPFAM" id="SSF56112">
    <property type="entry name" value="Protein kinase-like (PK-like)"/>
    <property type="match status" value="1"/>
</dbReference>
<feature type="domain" description="SH2" evidence="23">
    <location>
        <begin position="163"/>
        <end position="254"/>
    </location>
</feature>
<dbReference type="Gene3D" id="1.10.510.10">
    <property type="entry name" value="Transferase(Phosphotransferase) domain 1"/>
    <property type="match status" value="1"/>
</dbReference>
<dbReference type="PROSITE" id="PS00109">
    <property type="entry name" value="PROTEIN_KINASE_TYR"/>
    <property type="match status" value="1"/>
</dbReference>
<dbReference type="InterPro" id="IPR001245">
    <property type="entry name" value="Ser-Thr/Tyr_kinase_cat_dom"/>
</dbReference>
<evidence type="ECO:0000256" key="2">
    <source>
        <dbReference type="ARBA" id="ARBA00004514"/>
    </source>
</evidence>
<dbReference type="PROSITE" id="PS00107">
    <property type="entry name" value="PROTEIN_KINASE_ATP"/>
    <property type="match status" value="1"/>
</dbReference>
<evidence type="ECO:0000256" key="17">
    <source>
        <dbReference type="PIRNR" id="PIRNR000604"/>
    </source>
</evidence>
<dbReference type="GO" id="GO:0035556">
    <property type="term" value="P:intracellular signal transduction"/>
    <property type="evidence" value="ECO:0007669"/>
    <property type="project" value="InterPro"/>
</dbReference>
<feature type="binding site" evidence="19">
    <location>
        <begin position="360"/>
        <end position="368"/>
    </location>
    <ligand>
        <name>ATP</name>
        <dbReference type="ChEBI" id="CHEBI:30616"/>
    </ligand>
</feature>
<evidence type="ECO:0000256" key="3">
    <source>
        <dbReference type="ARBA" id="ARBA00022475"/>
    </source>
</evidence>
<keyword evidence="5" id="KW-0399">Innate immunity</keyword>
<reference evidence="25" key="1">
    <citation type="submission" date="2019-10" db="EMBL/GenBank/DDBJ databases">
        <title>Chracterization of a spleen tyrosine kinase (syk) from ayu, Plecoglossus altivelis, and its involvement in MAPK signaling pathways.</title>
        <authorList>
            <person name="Nie L."/>
        </authorList>
    </citation>
    <scope>NUCLEOTIDE SEQUENCE</scope>
</reference>
<evidence type="ECO:0000256" key="14">
    <source>
        <dbReference type="ARBA" id="ARBA00023136"/>
    </source>
</evidence>
<dbReference type="InterPro" id="IPR023420">
    <property type="entry name" value="Kinase_SYK/ZAP-70_inter-SH2_sf"/>
</dbReference>
<keyword evidence="6 17" id="KW-0808">Transferase</keyword>
<dbReference type="InterPro" id="IPR020635">
    <property type="entry name" value="Tyr_kinase_cat_dom"/>
</dbReference>
<feature type="domain" description="Protein kinase" evidence="24">
    <location>
        <begin position="354"/>
        <end position="614"/>
    </location>
</feature>
<dbReference type="InterPro" id="IPR000719">
    <property type="entry name" value="Prot_kinase_dom"/>
</dbReference>
<dbReference type="EMBL" id="MN599065">
    <property type="protein sequence ID" value="QLG00091.1"/>
    <property type="molecule type" value="mRNA"/>
</dbReference>
<evidence type="ECO:0000256" key="15">
    <source>
        <dbReference type="ARBA" id="ARBA00023137"/>
    </source>
</evidence>
<keyword evidence="15 17" id="KW-0829">Tyrosine-protein kinase</keyword>
<feature type="binding site" evidence="19 21">
    <location>
        <position position="385"/>
    </location>
    <ligand>
        <name>ATP</name>
        <dbReference type="ChEBI" id="CHEBI:30616"/>
    </ligand>
</feature>
<evidence type="ECO:0000256" key="22">
    <source>
        <dbReference type="SAM" id="MobiDB-lite"/>
    </source>
</evidence>
<dbReference type="InterPro" id="IPR036860">
    <property type="entry name" value="SH2_dom_sf"/>
</dbReference>
<keyword evidence="10 17" id="KW-0418">Kinase</keyword>
<keyword evidence="7" id="KW-0449">Lipoprotein</keyword>
<dbReference type="FunFam" id="1.10.930.10:FF:000001">
    <property type="entry name" value="Tyrosine-protein kinase"/>
    <property type="match status" value="1"/>
</dbReference>
<keyword evidence="11 17" id="KW-0067">ATP-binding</keyword>
<dbReference type="CDD" id="cd09938">
    <property type="entry name" value="SH2_N-SH2_Zap70_Syk_like"/>
    <property type="match status" value="1"/>
</dbReference>
<evidence type="ECO:0000256" key="6">
    <source>
        <dbReference type="ARBA" id="ARBA00022679"/>
    </source>
</evidence>
<evidence type="ECO:0000256" key="11">
    <source>
        <dbReference type="ARBA" id="ARBA00022840"/>
    </source>
</evidence>
<evidence type="ECO:0000256" key="10">
    <source>
        <dbReference type="ARBA" id="ARBA00022777"/>
    </source>
</evidence>
<evidence type="ECO:0000256" key="21">
    <source>
        <dbReference type="PROSITE-ProRule" id="PRU10141"/>
    </source>
</evidence>
<dbReference type="InterPro" id="IPR050198">
    <property type="entry name" value="Non-receptor_tyrosine_kinases"/>
</dbReference>
<evidence type="ECO:0000256" key="20">
    <source>
        <dbReference type="PROSITE-ProRule" id="PRU00191"/>
    </source>
</evidence>
<evidence type="ECO:0000259" key="23">
    <source>
        <dbReference type="PROSITE" id="PS50001"/>
    </source>
</evidence>
<dbReference type="PROSITE" id="PS50011">
    <property type="entry name" value="PROTEIN_KINASE_DOM"/>
    <property type="match status" value="1"/>
</dbReference>
<accession>A0A8K1DQ88</accession>
<dbReference type="GO" id="GO:0005886">
    <property type="term" value="C:plasma membrane"/>
    <property type="evidence" value="ECO:0007669"/>
    <property type="project" value="UniProtKB-SubCell"/>
</dbReference>
<dbReference type="Gene3D" id="3.30.505.10">
    <property type="entry name" value="SH2 domain"/>
    <property type="match status" value="2"/>
</dbReference>